<dbReference type="GO" id="GO:0016853">
    <property type="term" value="F:isomerase activity"/>
    <property type="evidence" value="ECO:0007669"/>
    <property type="project" value="UniProtKB-KW"/>
</dbReference>
<name>A0A239JHC0_9RHOB</name>
<dbReference type="InterPro" id="IPR036249">
    <property type="entry name" value="Thioredoxin-like_sf"/>
</dbReference>
<dbReference type="RefSeq" id="WP_089233849.1">
    <property type="nucleotide sequence ID" value="NZ_FZOY01000005.1"/>
</dbReference>
<feature type="domain" description="Thioredoxin-like fold" evidence="2">
    <location>
        <begin position="48"/>
        <end position="213"/>
    </location>
</feature>
<feature type="signal peptide" evidence="1">
    <location>
        <begin position="1"/>
        <end position="26"/>
    </location>
</feature>
<dbReference type="OrthoDB" id="8478320at2"/>
<evidence type="ECO:0000256" key="1">
    <source>
        <dbReference type="SAM" id="SignalP"/>
    </source>
</evidence>
<evidence type="ECO:0000313" key="3">
    <source>
        <dbReference type="EMBL" id="SNT05207.1"/>
    </source>
</evidence>
<keyword evidence="1" id="KW-0732">Signal</keyword>
<proteinExistence type="predicted"/>
<dbReference type="Pfam" id="PF13462">
    <property type="entry name" value="Thioredoxin_4"/>
    <property type="match status" value="1"/>
</dbReference>
<dbReference type="Proteomes" id="UP000198426">
    <property type="component" value="Unassembled WGS sequence"/>
</dbReference>
<dbReference type="EMBL" id="FZOY01000005">
    <property type="protein sequence ID" value="SNT05207.1"/>
    <property type="molecule type" value="Genomic_DNA"/>
</dbReference>
<organism evidence="3 4">
    <name type="scientific">Tropicimonas sediminicola</name>
    <dbReference type="NCBI Taxonomy" id="1031541"/>
    <lineage>
        <taxon>Bacteria</taxon>
        <taxon>Pseudomonadati</taxon>
        <taxon>Pseudomonadota</taxon>
        <taxon>Alphaproteobacteria</taxon>
        <taxon>Rhodobacterales</taxon>
        <taxon>Roseobacteraceae</taxon>
        <taxon>Tropicimonas</taxon>
    </lineage>
</organism>
<keyword evidence="4" id="KW-1185">Reference proteome</keyword>
<reference evidence="3 4" key="1">
    <citation type="submission" date="2017-06" db="EMBL/GenBank/DDBJ databases">
        <authorList>
            <person name="Kim H.J."/>
            <person name="Triplett B.A."/>
        </authorList>
    </citation>
    <scope>NUCLEOTIDE SEQUENCE [LARGE SCALE GENOMIC DNA]</scope>
    <source>
        <strain evidence="3 4">DSM 29339</strain>
    </source>
</reference>
<keyword evidence="3" id="KW-0413">Isomerase</keyword>
<dbReference type="AlphaFoldDB" id="A0A239JHC0"/>
<gene>
    <name evidence="3" type="ORF">SAMN05421757_105283</name>
</gene>
<evidence type="ECO:0000259" key="2">
    <source>
        <dbReference type="Pfam" id="PF13462"/>
    </source>
</evidence>
<dbReference type="InterPro" id="IPR012336">
    <property type="entry name" value="Thioredoxin-like_fold"/>
</dbReference>
<dbReference type="Gene3D" id="3.40.30.10">
    <property type="entry name" value="Glutaredoxin"/>
    <property type="match status" value="1"/>
</dbReference>
<feature type="chain" id="PRO_5012828263" evidence="1">
    <location>
        <begin position="27"/>
        <end position="217"/>
    </location>
</feature>
<evidence type="ECO:0000313" key="4">
    <source>
        <dbReference type="Proteomes" id="UP000198426"/>
    </source>
</evidence>
<dbReference type="SUPFAM" id="SSF52833">
    <property type="entry name" value="Thioredoxin-like"/>
    <property type="match status" value="1"/>
</dbReference>
<sequence length="217" mass="24082">MKRYLSMAAVAAVAATGAGYWMSQQASTPVSMADLVPAANAATGSEIVEMSIGNPDASVKVIEYGSFTCGHCANFEKTVFPQLKKDYIDTGKIQFTYRDVYFDRYGLWASMVARCDPMRYFGVQNLVFEDISAWTSGEPAQVADNLRRIGRRAGLTDDQVNACMQDAEKAQSLVDWWEANAKEHDINATPSFIINGEKYSNMSYADFSKLLDEKLEE</sequence>
<accession>A0A239JHC0</accession>
<protein>
    <submittedName>
        <fullName evidence="3">Protein-disulfide isomerase</fullName>
    </submittedName>
</protein>